<comment type="similarity">
    <text evidence="1 5">Belongs to the Fmt family.</text>
</comment>
<comment type="caution">
    <text evidence="8">The sequence shown here is derived from an EMBL/GenBank/DDBJ whole genome shotgun (WGS) entry which is preliminary data.</text>
</comment>
<dbReference type="HAMAP" id="MF_00182">
    <property type="entry name" value="Formyl_trans"/>
    <property type="match status" value="1"/>
</dbReference>
<dbReference type="RefSeq" id="WP_066865813.1">
    <property type="nucleotide sequence ID" value="NZ_CABKVV010000014.1"/>
</dbReference>
<dbReference type="GO" id="GO:0004479">
    <property type="term" value="F:methionyl-tRNA formyltransferase activity"/>
    <property type="evidence" value="ECO:0007669"/>
    <property type="project" value="UniProtKB-EC"/>
</dbReference>
<dbReference type="InterPro" id="IPR044135">
    <property type="entry name" value="Met-tRNA-FMT_C"/>
</dbReference>
<dbReference type="EC" id="2.1.2.9" evidence="2 5"/>
<dbReference type="Pfam" id="PF00551">
    <property type="entry name" value="Formyl_trans_N"/>
    <property type="match status" value="1"/>
</dbReference>
<dbReference type="InterPro" id="IPR036477">
    <property type="entry name" value="Formyl_transf_N_sf"/>
</dbReference>
<organism evidence="8 9">
    <name type="scientific">Neglectibacter timonensis</name>
    <dbReference type="NCBI Taxonomy" id="1776382"/>
    <lineage>
        <taxon>Bacteria</taxon>
        <taxon>Bacillati</taxon>
        <taxon>Bacillota</taxon>
        <taxon>Clostridia</taxon>
        <taxon>Eubacteriales</taxon>
        <taxon>Oscillospiraceae</taxon>
        <taxon>Neglectibacter</taxon>
    </lineage>
</organism>
<sequence length="313" mass="34427">MRVLFMGTPDFAVPSLQVLLDNGYEVCAVYTQPDKPKGRGHRLQAPPVKELAQKYGIPVFQPKTLRTGDAVSNLAALRPDVIIVVAYGKILPLEVLELPRLGCINVHGSLLPKYRGAAPIQWAVLNGEKCSGVTTMFMGEGVDTGDILLQEQVLLDEEETAGELFDRLKEIGAQLLQKTMRRLEEGTLIRIPQKEEDATLAPMLSKDLACLDWKQPAEKLHNFIRGLNPWPSAYAVLDGKKMKLHASRRIPGWGGAPGELRNILGELAVACGGEEALLLTQLQPENSKKMDSRSYLLGHPLHQGAKFEELGNL</sequence>
<dbReference type="InterPro" id="IPR001555">
    <property type="entry name" value="GART_AS"/>
</dbReference>
<dbReference type="Pfam" id="PF02911">
    <property type="entry name" value="Formyl_trans_C"/>
    <property type="match status" value="1"/>
</dbReference>
<dbReference type="InterPro" id="IPR011034">
    <property type="entry name" value="Formyl_transferase-like_C_sf"/>
</dbReference>
<dbReference type="PROSITE" id="PS00373">
    <property type="entry name" value="GART"/>
    <property type="match status" value="1"/>
</dbReference>
<dbReference type="InterPro" id="IPR005794">
    <property type="entry name" value="Fmt"/>
</dbReference>
<dbReference type="Gene3D" id="3.40.50.12230">
    <property type="match status" value="1"/>
</dbReference>
<dbReference type="PANTHER" id="PTHR11138">
    <property type="entry name" value="METHIONYL-TRNA FORMYLTRANSFERASE"/>
    <property type="match status" value="1"/>
</dbReference>
<reference evidence="8 9" key="1">
    <citation type="submission" date="2022-06" db="EMBL/GenBank/DDBJ databases">
        <title>Isolation of gut microbiota from human fecal samples.</title>
        <authorList>
            <person name="Pamer E.G."/>
            <person name="Barat B."/>
            <person name="Waligurski E."/>
            <person name="Medina S."/>
            <person name="Paddock L."/>
            <person name="Mostad J."/>
        </authorList>
    </citation>
    <scope>NUCLEOTIDE SEQUENCE [LARGE SCALE GENOMIC DNA]</scope>
    <source>
        <strain evidence="8 9">DFI.9.73</strain>
    </source>
</reference>
<proteinExistence type="inferred from homology"/>
<protein>
    <recommendedName>
        <fullName evidence="2 5">Methionyl-tRNA formyltransferase</fullName>
        <ecNumber evidence="2 5">2.1.2.9</ecNumber>
    </recommendedName>
</protein>
<evidence type="ECO:0000259" key="7">
    <source>
        <dbReference type="Pfam" id="PF02911"/>
    </source>
</evidence>
<comment type="function">
    <text evidence="5">Attaches a formyl group to the free amino group of methionyl-tRNA(fMet). The formyl group appears to play a dual role in the initiator identity of N-formylmethionyl-tRNA by promoting its recognition by IF2 and preventing the misappropriation of this tRNA by the elongation apparatus.</text>
</comment>
<dbReference type="InterPro" id="IPR041711">
    <property type="entry name" value="Met-tRNA-FMT_N"/>
</dbReference>
<evidence type="ECO:0000256" key="4">
    <source>
        <dbReference type="ARBA" id="ARBA00022917"/>
    </source>
</evidence>
<dbReference type="SUPFAM" id="SSF50486">
    <property type="entry name" value="FMT C-terminal domain-like"/>
    <property type="match status" value="1"/>
</dbReference>
<dbReference type="InterPro" id="IPR002376">
    <property type="entry name" value="Formyl_transf_N"/>
</dbReference>
<feature type="domain" description="Formyl transferase N-terminal" evidence="6">
    <location>
        <begin position="1"/>
        <end position="178"/>
    </location>
</feature>
<dbReference type="SUPFAM" id="SSF53328">
    <property type="entry name" value="Formyltransferase"/>
    <property type="match status" value="1"/>
</dbReference>
<feature type="binding site" evidence="5">
    <location>
        <begin position="109"/>
        <end position="112"/>
    </location>
    <ligand>
        <name>(6S)-5,6,7,8-tetrahydrofolate</name>
        <dbReference type="ChEBI" id="CHEBI:57453"/>
    </ligand>
</feature>
<dbReference type="EMBL" id="JANFZH010000006">
    <property type="protein sequence ID" value="MCQ4839097.1"/>
    <property type="molecule type" value="Genomic_DNA"/>
</dbReference>
<gene>
    <name evidence="5 8" type="primary">fmt</name>
    <name evidence="8" type="ORF">NE695_04095</name>
</gene>
<dbReference type="Proteomes" id="UP001524473">
    <property type="component" value="Unassembled WGS sequence"/>
</dbReference>
<dbReference type="CDD" id="cd08646">
    <property type="entry name" value="FMT_core_Met-tRNA-FMT_N"/>
    <property type="match status" value="1"/>
</dbReference>
<accession>A0ABT1RWP5</accession>
<evidence type="ECO:0000259" key="6">
    <source>
        <dbReference type="Pfam" id="PF00551"/>
    </source>
</evidence>
<dbReference type="GeneID" id="90533080"/>
<feature type="domain" description="Formyl transferase C-terminal" evidence="7">
    <location>
        <begin position="204"/>
        <end position="299"/>
    </location>
</feature>
<dbReference type="InterPro" id="IPR005793">
    <property type="entry name" value="Formyl_trans_C"/>
</dbReference>
<evidence type="ECO:0000256" key="2">
    <source>
        <dbReference type="ARBA" id="ARBA00012261"/>
    </source>
</evidence>
<evidence type="ECO:0000256" key="1">
    <source>
        <dbReference type="ARBA" id="ARBA00010699"/>
    </source>
</evidence>
<name>A0ABT1RWP5_9FIRM</name>
<dbReference type="PANTHER" id="PTHR11138:SF5">
    <property type="entry name" value="METHIONYL-TRNA FORMYLTRANSFERASE, MITOCHONDRIAL"/>
    <property type="match status" value="1"/>
</dbReference>
<dbReference type="NCBIfam" id="TIGR00460">
    <property type="entry name" value="fmt"/>
    <property type="match status" value="1"/>
</dbReference>
<comment type="catalytic activity">
    <reaction evidence="5">
        <text>L-methionyl-tRNA(fMet) + (6R)-10-formyltetrahydrofolate = N-formyl-L-methionyl-tRNA(fMet) + (6S)-5,6,7,8-tetrahydrofolate + H(+)</text>
        <dbReference type="Rhea" id="RHEA:24380"/>
        <dbReference type="Rhea" id="RHEA-COMP:9952"/>
        <dbReference type="Rhea" id="RHEA-COMP:9953"/>
        <dbReference type="ChEBI" id="CHEBI:15378"/>
        <dbReference type="ChEBI" id="CHEBI:57453"/>
        <dbReference type="ChEBI" id="CHEBI:78530"/>
        <dbReference type="ChEBI" id="CHEBI:78844"/>
        <dbReference type="ChEBI" id="CHEBI:195366"/>
        <dbReference type="EC" id="2.1.2.9"/>
    </reaction>
</comment>
<evidence type="ECO:0000256" key="5">
    <source>
        <dbReference type="HAMAP-Rule" id="MF_00182"/>
    </source>
</evidence>
<dbReference type="CDD" id="cd08704">
    <property type="entry name" value="Met_tRNA_FMT_C"/>
    <property type="match status" value="1"/>
</dbReference>
<evidence type="ECO:0000313" key="9">
    <source>
        <dbReference type="Proteomes" id="UP001524473"/>
    </source>
</evidence>
<keyword evidence="3 5" id="KW-0808">Transferase</keyword>
<evidence type="ECO:0000313" key="8">
    <source>
        <dbReference type="EMBL" id="MCQ4839097.1"/>
    </source>
</evidence>
<keyword evidence="4 5" id="KW-0648">Protein biosynthesis</keyword>
<evidence type="ECO:0000256" key="3">
    <source>
        <dbReference type="ARBA" id="ARBA00022679"/>
    </source>
</evidence>
<keyword evidence="9" id="KW-1185">Reference proteome</keyword>